<dbReference type="InterPro" id="IPR008638">
    <property type="entry name" value="FhaB/CdiA-like_TPS"/>
</dbReference>
<feature type="region of interest" description="Disordered" evidence="1">
    <location>
        <begin position="2025"/>
        <end position="2047"/>
    </location>
</feature>
<dbReference type="NCBIfam" id="TIGR01901">
    <property type="entry name" value="adhes_NPXG"/>
    <property type="match status" value="1"/>
</dbReference>
<dbReference type="InterPro" id="IPR010069">
    <property type="entry name" value="CdiA_FHA1_rpt"/>
</dbReference>
<feature type="compositionally biased region" description="Basic and acidic residues" evidence="1">
    <location>
        <begin position="2030"/>
        <end position="2042"/>
    </location>
</feature>
<dbReference type="InterPro" id="IPR025157">
    <property type="entry name" value="Hemagglutinin_rpt"/>
</dbReference>
<name>A0A6L9Y8L6_9BURK</name>
<keyword evidence="2" id="KW-0472">Membrane</keyword>
<evidence type="ECO:0000256" key="2">
    <source>
        <dbReference type="SAM" id="Phobius"/>
    </source>
</evidence>
<dbReference type="GO" id="GO:0003824">
    <property type="term" value="F:catalytic activity"/>
    <property type="evidence" value="ECO:0007669"/>
    <property type="project" value="UniProtKB-ARBA"/>
</dbReference>
<sequence>MNKHCYRVIFSKILNQFVVVSELIKSRGSIVQSSAQISCPTQNSLCSSVMKTIYFSLMLAWGAVVMTPVYADEMAILADKQAPGHQQATILQTANGLPQVNIQTPNAQGLSHNQYSQFDVAEKGAILNNARKAVQTQQAGWVQGNPNLASGEAKIILNEVNSNHPSQLKGYIEVAGKKAEVIIANPSGIHCDGCGMINASRGTFTTGKPQFNQGELQGFQVERGTLSVAKGGMDNSRVDYTDIIAEKVVIEGGIWGNDLKVTTGKNKVNRTHEKIVHIAPSQDKNQLDSTSNSPTYSVDVSQLGGMYAQRIQLIDNGDGLGVRNTGHIGASAGQVVIDSQGNITNKGIINAKNHIVLNAKKQIHHQGDVDSQQGNIHLQAKNITQQGRLITRQENIDIKANDTIEQQGITVAKGHIHYQAPFIQATKESAIAAGVSLQEEDGQTHLTFDPSSQPRNILLEAKQDLRANGKNIATGQLKASANKVDLAESQTRAKAITLDAHQSIITLDKATVVASDTLQLNTPQLLSTQQAKLKAESIKANAKQVDNQQGQWVSKGSHPLTLSLAKGLNNQQGLIFTGGNFTLSQQAEHLNNQGGSLLAGESLTLKAKSLDNQEGWIVSDKNMQFSIVQHINNQKGNVASAKHLDIEAIRLDNKEGFIIADENARLAVIQQIDNQKVTEKGSFIQAQQQLSMTTQHLNNQDTKTQQTVLKQGVSGDHIQINTATLDNKGGGIYALSDMVLTLADTLQNNQGELLATQNLTLTAPNVSIINTEGIIQGVDSLKINAKSLTGDGDIGSERTHILLKENMEVHKDIIGRALLSIHTLGQFINRAGLLSDGKVEMTAQAINNTPTGKIQGKSTTLVTQHDIVNRGLILGTEETILKTGNNLSNIGKGRIYGGKVALQAGHKIINTDELQADGVIKSAVIAAKNRLDIASAEIENSKTVFTQDYTFNGVGGTITSQGQLVFGRTLDTQHQAQGQSDRLTNLGGLIEGRGVILNSKKVENQNARLRTALEEVDNQEVDEHYLVSDRDPQSKERISFEQLRWAPYSRAGKVVYKNVKPKKRPADGSIDGVMLPMPNEEVCVDEATRSGCAPSPEAIYKSNDPVWAAFNITPPKTDMPNLPSLSQELRELEEPDEPKKPRGQGRRESNESYQKRLKAYENAVEQYKKAMADYTAKLIAYSEEMKPYMDWMEENGEVFEQLNNAIDQHNRKLAGREFYDFWDIYITQRIKRQTQVKETHPGKIVSEGDLAFSGDIENNRSQIVASGRIYNPDNLTATVHNEEEWGITQVDDIGNQEWTRTKWRGGLKRYHQRKWDGRHSHLKRTETPLSLNQASTQAYTVITPITEKADLQKENISIISPQQVMGEKDTAYTDRQKQEIRYIRADTHLPTSSLYRLNPAVNSHVLIETDPYFTNRQKWLSSDYMFKALRVDPTNVLKRLGDGYYEQRLVRDQVHQLTGRMFLGNYRDLEKQYKALMDNGISFAQRFNLTPGIALSAAHVAQLTSDIVWFEDQAVSLPTGEKIRVIVPRVYAVVQKGDLNGQGSLLSGDVIDLSVHALANRGTIAAKKLTHLTAKTLLNEGHIQGDTVGIKTVEHMVNKGGVIEGTDAVLMQVGGDFTHESTSITNHINLSHFTRSSTHLARQALVYTKGENGTLQIQAENIYTKGADIINAGKGLTYLGVNQTLEQDTLSVGFDEKMGKGNHYRHEKEQKAIISHIKGGGSVVLKAKDIQTEGASWEGARLIAHAENDMVLKGATTHQEVETYHHFSSGNIASKRSETVFNQHQAITQMGTAISGKEVLLSAGHDIQATGLQAIADNDLLIQAGNNMDITADTNYQKAIHYTQKTRSGLLSGGGLNITIGKQSQSHRTEQEGWTQSDARSVVGSIGGNVTVQAGNHVNVTGTDMITTPDKHLSLSAEAIRIEAGKDIIRTKEAHEYKQSGVSISLSSAVTDAAQSVMQSVKRKKEVKSQKLKDLYTVKATYEALNLPLATLQTVDTLSKLSEAGLDKDNVADVTSPTLKLGVSIGASRSRQESTTREETHQASELSGGVVNLTAEKKDIDIIGSAIKANALNLTAANQVNIESAQNTYQNRSSNSSSGWSMGAFATLSGDKIGVGVEASAQKGKGRENTDTLQQSNSYLQANTAHITTGQDLNLKGAVAQFNQIEADIGGNLNIISRQDSNQYNSKQSQAGINGTYAVYGKGTQAGANYSKSKAKVNYQQVEEQTGLYVGQGGMAMTVSGHTHLQGAIIDSQAPADKNRLSTNTFSHQAIQNISEVDVKSVSGGVSTNAWANAPLMLGTVAGMLGNQQKKEESTTQSAVGNTIAIHTLDPNSQENLGTLLRDTTIANQKVKAFDIQAIREQQEAGKVAGELASRIVGDIAQQFNWAEGSTEKILLHAIAGGLAAKMADGNVAVGAGSAALSEWVNTEVAEYLSTHAPQLNPEARKALQQATAMGIGVLAGATIGGNKAAIQQGALASFNVEKYNRQLHPDEVKWIKENAKHFAKEESERLGYLVTEKEAMQRLFVQAAQEVDFAWSKKIGSTDYRAQSFLRSATAYSEIPTLYSDNRGTFINADGKRQVMFTADKNEYVSTGKYARELAKFDKANNNIITKTLQPEVKNNLYVKSLQDGANTVINTANYMGNHPDKVAKSIVFNTMNCLTEDMCISAVGNTFKESAESVWQSGKDIGGIHYNLNDVNYLYGKDMRAEIDTIAAVRGGTALLELIGVGKTVGTGAKVVGKSAAEAATKTIADLPNLQVGHVVKPKVALEVLNKPLPKGYQYTSLSEITGPKGGVYHYIGDDEKGTPIFFSNNQYISFENGAKQVLSTTPEKLVFNGERLHPNLPKPVAGYEYKPSTLSNDRTDVSKANQYSHINGYIHEIKLANAVAERPDTQVIKWGDSVGKHGSDIISVNTKTGEVELWDSKYRSHPTVGEISPTFDIDAKKVDGEVSNAFNNAIEEARREIQQSTLLSTEIRNKALNNLESKTFNTYTVGSGKVKNSVIQKYCSGEKC</sequence>
<dbReference type="Gene3D" id="2.160.20.10">
    <property type="entry name" value="Single-stranded right-handed beta-helix, Pectin lyase-like"/>
    <property type="match status" value="1"/>
</dbReference>
<dbReference type="Proteomes" id="UP000477651">
    <property type="component" value="Unassembled WGS sequence"/>
</dbReference>
<dbReference type="InterPro" id="IPR011050">
    <property type="entry name" value="Pectin_lyase_fold/virulence"/>
</dbReference>
<feature type="transmembrane region" description="Helical" evidence="2">
    <location>
        <begin position="52"/>
        <end position="71"/>
    </location>
</feature>
<evidence type="ECO:0000313" key="5">
    <source>
        <dbReference type="Proteomes" id="UP000477651"/>
    </source>
</evidence>
<comment type="caution">
    <text evidence="4">The sequence shown here is derived from an EMBL/GenBank/DDBJ whole genome shotgun (WGS) entry which is preliminary data.</text>
</comment>
<evidence type="ECO:0000259" key="3">
    <source>
        <dbReference type="SMART" id="SM00912"/>
    </source>
</evidence>
<reference evidence="4 5" key="1">
    <citation type="submission" date="2020-02" db="EMBL/GenBank/DDBJ databases">
        <title>Pelistega sp. NLN82 were isolated from wild rodents of the Hainan Island.</title>
        <authorList>
            <person name="Niu N."/>
            <person name="Zhou J."/>
        </authorList>
    </citation>
    <scope>NUCLEOTIDE SEQUENCE [LARGE SCALE GENOMIC DNA]</scope>
    <source>
        <strain evidence="4 5">NLN82</strain>
    </source>
</reference>
<protein>
    <submittedName>
        <fullName evidence="4">Filamentous hemagglutinin N-terminal domain-containing protein</fullName>
    </submittedName>
</protein>
<dbReference type="Pfam" id="PF13018">
    <property type="entry name" value="ESPR"/>
    <property type="match status" value="1"/>
</dbReference>
<dbReference type="SMART" id="SM00912">
    <property type="entry name" value="Haemagg_act"/>
    <property type="match status" value="1"/>
</dbReference>
<feature type="region of interest" description="Disordered" evidence="1">
    <location>
        <begin position="1130"/>
        <end position="1154"/>
    </location>
</feature>
<evidence type="ECO:0000256" key="1">
    <source>
        <dbReference type="SAM" id="MobiDB-lite"/>
    </source>
</evidence>
<dbReference type="InterPro" id="IPR012334">
    <property type="entry name" value="Pectin_lyas_fold"/>
</dbReference>
<dbReference type="Pfam" id="PF13332">
    <property type="entry name" value="Fil_haemagg_2"/>
    <property type="match status" value="3"/>
</dbReference>
<keyword evidence="5" id="KW-1185">Reference proteome</keyword>
<organism evidence="4 5">
    <name type="scientific">Pelistega ratti</name>
    <dbReference type="NCBI Taxonomy" id="2652177"/>
    <lineage>
        <taxon>Bacteria</taxon>
        <taxon>Pseudomonadati</taxon>
        <taxon>Pseudomonadota</taxon>
        <taxon>Betaproteobacteria</taxon>
        <taxon>Burkholderiales</taxon>
        <taxon>Alcaligenaceae</taxon>
        <taxon>Pelistega</taxon>
    </lineage>
</organism>
<dbReference type="InterPro" id="IPR024973">
    <property type="entry name" value="ESPR"/>
</dbReference>
<evidence type="ECO:0000313" key="4">
    <source>
        <dbReference type="EMBL" id="NEN76084.1"/>
    </source>
</evidence>
<feature type="domain" description="Filamentous haemagglutinin FhaB/tRNA nuclease CdiA-like TPS" evidence="3">
    <location>
        <begin position="94"/>
        <end position="214"/>
    </location>
</feature>
<dbReference type="SUPFAM" id="SSF51126">
    <property type="entry name" value="Pectin lyase-like"/>
    <property type="match status" value="1"/>
</dbReference>
<dbReference type="NCBIfam" id="TIGR01731">
    <property type="entry name" value="fil_hemag_20aa"/>
    <property type="match status" value="6"/>
</dbReference>
<accession>A0A6L9Y8L6</accession>
<proteinExistence type="predicted"/>
<keyword evidence="2" id="KW-1133">Transmembrane helix</keyword>
<dbReference type="Pfam" id="PF05860">
    <property type="entry name" value="TPS"/>
    <property type="match status" value="1"/>
</dbReference>
<dbReference type="EMBL" id="JAAGYR010000012">
    <property type="protein sequence ID" value="NEN76084.1"/>
    <property type="molecule type" value="Genomic_DNA"/>
</dbReference>
<gene>
    <name evidence="4" type="ORF">F9B74_07085</name>
</gene>
<keyword evidence="2" id="KW-0812">Transmembrane</keyword>